<feature type="non-terminal residue" evidence="6">
    <location>
        <position position="313"/>
    </location>
</feature>
<keyword evidence="3" id="KW-0964">Secreted</keyword>
<dbReference type="Pfam" id="PF04674">
    <property type="entry name" value="Phi_1"/>
    <property type="match status" value="2"/>
</dbReference>
<keyword evidence="4" id="KW-0732">Signal</keyword>
<keyword evidence="2" id="KW-0052">Apoplast</keyword>
<name>A0AA38GT30_TAXCH</name>
<keyword evidence="7" id="KW-1185">Reference proteome</keyword>
<evidence type="ECO:0000256" key="5">
    <source>
        <dbReference type="ARBA" id="ARBA00023591"/>
    </source>
</evidence>
<dbReference type="EMBL" id="JAHRHJ020000001">
    <property type="protein sequence ID" value="KAH9328662.1"/>
    <property type="molecule type" value="Genomic_DNA"/>
</dbReference>
<dbReference type="AlphaFoldDB" id="A0AA38GT30"/>
<protein>
    <submittedName>
        <fullName evidence="6">Uncharacterized protein</fullName>
    </submittedName>
</protein>
<comment type="caution">
    <text evidence="6">The sequence shown here is derived from an EMBL/GenBank/DDBJ whole genome shotgun (WGS) entry which is preliminary data.</text>
</comment>
<dbReference type="Proteomes" id="UP000824469">
    <property type="component" value="Unassembled WGS sequence"/>
</dbReference>
<comment type="similarity">
    <text evidence="5">Belongs to the EXORDIUM family.</text>
</comment>
<dbReference type="GO" id="GO:0048046">
    <property type="term" value="C:apoplast"/>
    <property type="evidence" value="ECO:0007669"/>
    <property type="project" value="UniProtKB-SubCell"/>
</dbReference>
<proteinExistence type="inferred from homology"/>
<accession>A0AA38GT30</accession>
<comment type="subcellular location">
    <subcellularLocation>
        <location evidence="1">Secreted</location>
        <location evidence="1">Extracellular space</location>
        <location evidence="1">Apoplast</location>
    </subcellularLocation>
</comment>
<dbReference type="PANTHER" id="PTHR31279">
    <property type="entry name" value="PROTEIN EXORDIUM-LIKE 5"/>
    <property type="match status" value="1"/>
</dbReference>
<gene>
    <name evidence="6" type="ORF">KI387_000770</name>
</gene>
<evidence type="ECO:0000256" key="3">
    <source>
        <dbReference type="ARBA" id="ARBA00022525"/>
    </source>
</evidence>
<reference evidence="6 7" key="1">
    <citation type="journal article" date="2021" name="Nat. Plants">
        <title>The Taxus genome provides insights into paclitaxel biosynthesis.</title>
        <authorList>
            <person name="Xiong X."/>
            <person name="Gou J."/>
            <person name="Liao Q."/>
            <person name="Li Y."/>
            <person name="Zhou Q."/>
            <person name="Bi G."/>
            <person name="Li C."/>
            <person name="Du R."/>
            <person name="Wang X."/>
            <person name="Sun T."/>
            <person name="Guo L."/>
            <person name="Liang H."/>
            <person name="Lu P."/>
            <person name="Wu Y."/>
            <person name="Zhang Z."/>
            <person name="Ro D.K."/>
            <person name="Shang Y."/>
            <person name="Huang S."/>
            <person name="Yan J."/>
        </authorList>
    </citation>
    <scope>NUCLEOTIDE SEQUENCE [LARGE SCALE GENOMIC DNA]</scope>
    <source>
        <strain evidence="6">Ta-2019</strain>
    </source>
</reference>
<organism evidence="6 7">
    <name type="scientific">Taxus chinensis</name>
    <name type="common">Chinese yew</name>
    <name type="synonym">Taxus wallichiana var. chinensis</name>
    <dbReference type="NCBI Taxonomy" id="29808"/>
    <lineage>
        <taxon>Eukaryota</taxon>
        <taxon>Viridiplantae</taxon>
        <taxon>Streptophyta</taxon>
        <taxon>Embryophyta</taxon>
        <taxon>Tracheophyta</taxon>
        <taxon>Spermatophyta</taxon>
        <taxon>Pinopsida</taxon>
        <taxon>Pinidae</taxon>
        <taxon>Conifers II</taxon>
        <taxon>Cupressales</taxon>
        <taxon>Taxaceae</taxon>
        <taxon>Taxus</taxon>
    </lineage>
</organism>
<evidence type="ECO:0000256" key="4">
    <source>
        <dbReference type="ARBA" id="ARBA00022729"/>
    </source>
</evidence>
<dbReference type="InterPro" id="IPR006766">
    <property type="entry name" value="EXORDIUM-like"/>
</dbReference>
<dbReference type="SUPFAM" id="SSF50630">
    <property type="entry name" value="Acid proteases"/>
    <property type="match status" value="1"/>
</dbReference>
<evidence type="ECO:0000313" key="6">
    <source>
        <dbReference type="EMBL" id="KAH9328662.1"/>
    </source>
</evidence>
<evidence type="ECO:0000256" key="1">
    <source>
        <dbReference type="ARBA" id="ARBA00004271"/>
    </source>
</evidence>
<dbReference type="PANTHER" id="PTHR31279:SF4">
    <property type="entry name" value="PROTEIN EXORDIUM-LIKE 5"/>
    <property type="match status" value="1"/>
</dbReference>
<sequence>SNPSSVDHKNGVYLLLTSEDVGVQDFCRAVCGFHYFTFPSIVGSTLPYAWVGNSGKQCADVCGYDQDGSLAKSPTTIDGVLGLSSTTTSLPSQWAKKGLIKNKSITSKTATSPTEIVDLCVGVYGTGGGGDYAVQVLNDAAGVSYNLNDIRRKFLVQWIWNPTLNACYGPNAIDNYDWCGYDQDGSLAKSPTTTDGVLGLSSTTTSLPSQWAKKGLIKNVIGLYIAIHSCMQKSITSKTTTSPTEIVDLCVGVYGTGGGGGYAVQVLNDAAGVSYNLNDIRQKFLVQWIWNPTLNACYGPNAIDNYDWFTKLN</sequence>
<dbReference type="InterPro" id="IPR021109">
    <property type="entry name" value="Peptidase_aspartic_dom_sf"/>
</dbReference>
<evidence type="ECO:0000313" key="7">
    <source>
        <dbReference type="Proteomes" id="UP000824469"/>
    </source>
</evidence>
<dbReference type="Gene3D" id="2.40.70.10">
    <property type="entry name" value="Acid Proteases"/>
    <property type="match status" value="2"/>
</dbReference>
<evidence type="ECO:0000256" key="2">
    <source>
        <dbReference type="ARBA" id="ARBA00022523"/>
    </source>
</evidence>